<evidence type="ECO:0000313" key="2">
    <source>
        <dbReference type="EMBL" id="QSX32447.1"/>
    </source>
</evidence>
<evidence type="ECO:0000256" key="1">
    <source>
        <dbReference type="SAM" id="MobiDB-lite"/>
    </source>
</evidence>
<accession>A0ABX7QLW8</accession>
<dbReference type="Proteomes" id="UP000662770">
    <property type="component" value="Chromosome"/>
</dbReference>
<proteinExistence type="predicted"/>
<keyword evidence="3" id="KW-1185">Reference proteome</keyword>
<dbReference type="EMBL" id="CP071503">
    <property type="protein sequence ID" value="QSX32447.1"/>
    <property type="molecule type" value="Genomic_DNA"/>
</dbReference>
<gene>
    <name evidence="2" type="ORF">JYB87_11785</name>
</gene>
<sequence>MDNENQRQPMSQQDPNAIITALKARLFDTQEQLNQSGELIQAIVNASGFKDGSAEQLLGYIADLAQKAKQQEQEEEQDDNNVDNNTPAPPK</sequence>
<evidence type="ECO:0000313" key="3">
    <source>
        <dbReference type="Proteomes" id="UP000662770"/>
    </source>
</evidence>
<protein>
    <submittedName>
        <fullName evidence="2">Uncharacterized protein</fullName>
    </submittedName>
</protein>
<name>A0ABX7QLW8_9GAMM</name>
<feature type="region of interest" description="Disordered" evidence="1">
    <location>
        <begin position="67"/>
        <end position="91"/>
    </location>
</feature>
<dbReference type="RefSeq" id="WP_207353691.1">
    <property type="nucleotide sequence ID" value="NZ_CP071503.1"/>
</dbReference>
<organism evidence="2 3">
    <name type="scientific">Shewanella avicenniae</name>
    <dbReference type="NCBI Taxonomy" id="2814294"/>
    <lineage>
        <taxon>Bacteria</taxon>
        <taxon>Pseudomonadati</taxon>
        <taxon>Pseudomonadota</taxon>
        <taxon>Gammaproteobacteria</taxon>
        <taxon>Alteromonadales</taxon>
        <taxon>Shewanellaceae</taxon>
        <taxon>Shewanella</taxon>
    </lineage>
</organism>
<reference evidence="2 3" key="1">
    <citation type="submission" date="2021-03" db="EMBL/GenBank/DDBJ databases">
        <title>Novel species identification of genus Shewanella.</title>
        <authorList>
            <person name="Liu G."/>
            <person name="Zhang Q."/>
        </authorList>
    </citation>
    <scope>NUCLEOTIDE SEQUENCE [LARGE SCALE GENOMIC DNA]</scope>
    <source>
        <strain evidence="2 3">FJAT-51800</strain>
    </source>
</reference>